<evidence type="ECO:0000256" key="9">
    <source>
        <dbReference type="ARBA" id="ARBA00023170"/>
    </source>
</evidence>
<keyword evidence="6 12" id="KW-1133">Transmembrane helix</keyword>
<dbReference type="GeneTree" id="ENSGT00940000162963"/>
<evidence type="ECO:0000256" key="1">
    <source>
        <dbReference type="ARBA" id="ARBA00004651"/>
    </source>
</evidence>
<keyword evidence="9 11" id="KW-0675">Receptor</keyword>
<name>A0A7N4NP39_SARHA</name>
<feature type="transmembrane region" description="Helical" evidence="12">
    <location>
        <begin position="203"/>
        <end position="223"/>
    </location>
</feature>
<feature type="transmembrane region" description="Helical" evidence="12">
    <location>
        <begin position="269"/>
        <end position="287"/>
    </location>
</feature>
<dbReference type="InterPro" id="IPR017452">
    <property type="entry name" value="GPCR_Rhodpsn_7TM"/>
</dbReference>
<dbReference type="OrthoDB" id="6151005at2759"/>
<organism evidence="14 15">
    <name type="scientific">Sarcophilus harrisii</name>
    <name type="common">Tasmanian devil</name>
    <name type="synonym">Sarcophilus laniarius</name>
    <dbReference type="NCBI Taxonomy" id="9305"/>
    <lineage>
        <taxon>Eukaryota</taxon>
        <taxon>Metazoa</taxon>
        <taxon>Chordata</taxon>
        <taxon>Craniata</taxon>
        <taxon>Vertebrata</taxon>
        <taxon>Euteleostomi</taxon>
        <taxon>Mammalia</taxon>
        <taxon>Metatheria</taxon>
        <taxon>Dasyuromorphia</taxon>
        <taxon>Dasyuridae</taxon>
        <taxon>Sarcophilus</taxon>
    </lineage>
</organism>
<reference evidence="14 15" key="1">
    <citation type="journal article" date="2011" name="Proc. Natl. Acad. Sci. U.S.A.">
        <title>Genetic diversity and population structure of the endangered marsupial Sarcophilus harrisii (Tasmanian devil).</title>
        <authorList>
            <person name="Miller W."/>
            <person name="Hayes V.M."/>
            <person name="Ratan A."/>
            <person name="Petersen D.C."/>
            <person name="Wittekindt N.E."/>
            <person name="Miller J."/>
            <person name="Walenz B."/>
            <person name="Knight J."/>
            <person name="Qi J."/>
            <person name="Zhao F."/>
            <person name="Wang Q."/>
            <person name="Bedoya-Reina O.C."/>
            <person name="Katiyar N."/>
            <person name="Tomsho L.P."/>
            <person name="Kasson L.M."/>
            <person name="Hardie R.A."/>
            <person name="Woodbridge P."/>
            <person name="Tindall E.A."/>
            <person name="Bertelsen M.F."/>
            <person name="Dixon D."/>
            <person name="Pyecroft S."/>
            <person name="Helgen K.M."/>
            <person name="Lesk A.M."/>
            <person name="Pringle T.H."/>
            <person name="Patterson N."/>
            <person name="Zhang Y."/>
            <person name="Kreiss A."/>
            <person name="Woods G.M."/>
            <person name="Jones M.E."/>
            <person name="Schuster S.C."/>
        </authorList>
    </citation>
    <scope>NUCLEOTIDE SEQUENCE [LARGE SCALE GENOMIC DNA]</scope>
</reference>
<evidence type="ECO:0000256" key="8">
    <source>
        <dbReference type="ARBA" id="ARBA00023136"/>
    </source>
</evidence>
<dbReference type="SMART" id="SM01381">
    <property type="entry name" value="7TM_GPCR_Srsx"/>
    <property type="match status" value="1"/>
</dbReference>
<evidence type="ECO:0000256" key="11">
    <source>
        <dbReference type="RuleBase" id="RU000688"/>
    </source>
</evidence>
<sequence>MENQNNVTEFVLLGLFKSQKVKITCFVIFLCCYFAIVFGNVIIFITILCSHLIQQPMYYFLCHLSYMDLAYTSTVVPRLLRDLIAKQTYISYNSCITQLFASHFLSGIETFILVSMAFDRYVAICKPLHYMIIVNRQRCNMMLLMAWVVAFWHAIAQMIMVIRLPFCGPNQVDHYVCDVKALLKLVCTDTRIPNILVIANTGMVVLATFLVLVASYIVILYNLRNHSSDAQRKALSTCASHVMVVVLFFVPCIATYVPPPNASQNDKEFSMFYTVIAPMMNPLIYTLRNTEMKNAMKKVWLTKLFLIFKSSRIVI</sequence>
<evidence type="ECO:0000256" key="5">
    <source>
        <dbReference type="ARBA" id="ARBA00022725"/>
    </source>
</evidence>
<dbReference type="PROSITE" id="PS00237">
    <property type="entry name" value="G_PROTEIN_RECEP_F1_1"/>
    <property type="match status" value="1"/>
</dbReference>
<feature type="domain" description="G-protein coupled receptors family 1 profile" evidence="13">
    <location>
        <begin position="39"/>
        <end position="285"/>
    </location>
</feature>
<dbReference type="InterPro" id="IPR000276">
    <property type="entry name" value="GPCR_Rhodpsn"/>
</dbReference>
<dbReference type="AlphaFoldDB" id="A0A7N4NP39"/>
<keyword evidence="8 12" id="KW-0472">Membrane</keyword>
<dbReference type="FunFam" id="1.10.1220.70:FF:000001">
    <property type="entry name" value="Olfactory receptor"/>
    <property type="match status" value="1"/>
</dbReference>
<reference evidence="14" key="3">
    <citation type="submission" date="2025-09" db="UniProtKB">
        <authorList>
            <consortium name="Ensembl"/>
        </authorList>
    </citation>
    <scope>IDENTIFICATION</scope>
</reference>
<evidence type="ECO:0000256" key="6">
    <source>
        <dbReference type="ARBA" id="ARBA00022989"/>
    </source>
</evidence>
<evidence type="ECO:0000259" key="13">
    <source>
        <dbReference type="PROSITE" id="PS50262"/>
    </source>
</evidence>
<dbReference type="InterPro" id="IPR000725">
    <property type="entry name" value="Olfact_rcpt"/>
</dbReference>
<protein>
    <recommendedName>
        <fullName evidence="12">Olfactory receptor</fullName>
    </recommendedName>
</protein>
<dbReference type="InParanoid" id="A0A7N4NP39"/>
<dbReference type="Pfam" id="PF13853">
    <property type="entry name" value="7tm_4"/>
    <property type="match status" value="1"/>
</dbReference>
<evidence type="ECO:0000313" key="14">
    <source>
        <dbReference type="Ensembl" id="ENSSHAP00000025130.1"/>
    </source>
</evidence>
<evidence type="ECO:0000313" key="15">
    <source>
        <dbReference type="Proteomes" id="UP000007648"/>
    </source>
</evidence>
<feature type="transmembrane region" description="Helical" evidence="12">
    <location>
        <begin position="139"/>
        <end position="162"/>
    </location>
</feature>
<proteinExistence type="inferred from homology"/>
<feature type="transmembrane region" description="Helical" evidence="12">
    <location>
        <begin position="235"/>
        <end position="257"/>
    </location>
</feature>
<dbReference type="Proteomes" id="UP000007648">
    <property type="component" value="Unassembled WGS sequence"/>
</dbReference>
<dbReference type="CDD" id="cd15939">
    <property type="entry name" value="7tmA_OR4A-like"/>
    <property type="match status" value="1"/>
</dbReference>
<dbReference type="PROSITE" id="PS50262">
    <property type="entry name" value="G_PROTEIN_RECEP_F1_2"/>
    <property type="match status" value="1"/>
</dbReference>
<dbReference type="Gene3D" id="1.20.1070.10">
    <property type="entry name" value="Rhodopsin 7-helix transmembrane proteins"/>
    <property type="match status" value="1"/>
</dbReference>
<evidence type="ECO:0000256" key="7">
    <source>
        <dbReference type="ARBA" id="ARBA00023040"/>
    </source>
</evidence>
<keyword evidence="5 12" id="KW-0552">Olfaction</keyword>
<dbReference type="RefSeq" id="XP_031799559.1">
    <property type="nucleotide sequence ID" value="XM_031943699.1"/>
</dbReference>
<accession>A0A7N4NP39</accession>
<keyword evidence="15" id="KW-1185">Reference proteome</keyword>
<evidence type="ECO:0000256" key="4">
    <source>
        <dbReference type="ARBA" id="ARBA00022692"/>
    </source>
</evidence>
<dbReference type="GO" id="GO:0005886">
    <property type="term" value="C:plasma membrane"/>
    <property type="evidence" value="ECO:0007669"/>
    <property type="project" value="UniProtKB-SubCell"/>
</dbReference>
<dbReference type="PRINTS" id="PR00237">
    <property type="entry name" value="GPCRRHODOPSN"/>
</dbReference>
<dbReference type="GO" id="GO:0004984">
    <property type="term" value="F:olfactory receptor activity"/>
    <property type="evidence" value="ECO:0007669"/>
    <property type="project" value="InterPro"/>
</dbReference>
<evidence type="ECO:0000256" key="10">
    <source>
        <dbReference type="ARBA" id="ARBA00023224"/>
    </source>
</evidence>
<dbReference type="GeneID" id="100931080"/>
<evidence type="ECO:0000256" key="3">
    <source>
        <dbReference type="ARBA" id="ARBA00022475"/>
    </source>
</evidence>
<evidence type="ECO:0000256" key="2">
    <source>
        <dbReference type="ARBA" id="ARBA00010663"/>
    </source>
</evidence>
<comment type="similarity">
    <text evidence="2 11">Belongs to the G-protein coupled receptor 1 family.</text>
</comment>
<keyword evidence="3 12" id="KW-1003">Cell membrane</keyword>
<dbReference type="GO" id="GO:0004930">
    <property type="term" value="F:G protein-coupled receptor activity"/>
    <property type="evidence" value="ECO:0007669"/>
    <property type="project" value="UniProtKB-KW"/>
</dbReference>
<keyword evidence="4 11" id="KW-0812">Transmembrane</keyword>
<comment type="subcellular location">
    <subcellularLocation>
        <location evidence="1 12">Cell membrane</location>
        <topology evidence="1 12">Multi-pass membrane protein</topology>
    </subcellularLocation>
</comment>
<dbReference type="Ensembl" id="ENSSHAT00000044837.1">
    <property type="protein sequence ID" value="ENSSHAP00000025130.1"/>
    <property type="gene ID" value="ENSSHAG00000024497.1"/>
</dbReference>
<dbReference type="KEGG" id="shr:100931080"/>
<dbReference type="PRINTS" id="PR00245">
    <property type="entry name" value="OLFACTORYR"/>
</dbReference>
<reference evidence="14" key="2">
    <citation type="submission" date="2025-08" db="UniProtKB">
        <authorList>
            <consortium name="Ensembl"/>
        </authorList>
    </citation>
    <scope>IDENTIFICATION</scope>
</reference>
<dbReference type="FunFam" id="1.20.1070.10:FF:000007">
    <property type="entry name" value="Olfactory receptor"/>
    <property type="match status" value="1"/>
</dbReference>
<keyword evidence="7 11" id="KW-0297">G-protein coupled receptor</keyword>
<keyword evidence="10 11" id="KW-0807">Transducer</keyword>
<dbReference type="PANTHER" id="PTHR48002">
    <property type="entry name" value="OLFACTORY RECEPTOR"/>
    <property type="match status" value="1"/>
</dbReference>
<keyword evidence="12" id="KW-0716">Sensory transduction</keyword>
<dbReference type="SUPFAM" id="SSF81321">
    <property type="entry name" value="Family A G protein-coupled receptor-like"/>
    <property type="match status" value="1"/>
</dbReference>
<feature type="transmembrane region" description="Helical" evidence="12">
    <location>
        <begin position="96"/>
        <end position="118"/>
    </location>
</feature>
<feature type="transmembrane region" description="Helical" evidence="12">
    <location>
        <begin position="21"/>
        <end position="45"/>
    </location>
</feature>
<evidence type="ECO:0000256" key="12">
    <source>
        <dbReference type="RuleBase" id="RU363047"/>
    </source>
</evidence>
<gene>
    <name evidence="14" type="primary">LOC100931080</name>
</gene>
<dbReference type="InterPro" id="IPR050427">
    <property type="entry name" value="Olfactory_Receptors"/>
</dbReference>